<evidence type="ECO:0000313" key="1">
    <source>
        <dbReference type="EMBL" id="CAF1535346.1"/>
    </source>
</evidence>
<name>A0A815VG60_9BILA</name>
<reference evidence="1" key="1">
    <citation type="submission" date="2021-02" db="EMBL/GenBank/DDBJ databases">
        <authorList>
            <person name="Nowell W R."/>
        </authorList>
    </citation>
    <scope>NUCLEOTIDE SEQUENCE</scope>
</reference>
<protein>
    <submittedName>
        <fullName evidence="1">Uncharacterized protein</fullName>
    </submittedName>
</protein>
<accession>A0A815VG60</accession>
<organism evidence="1 2">
    <name type="scientific">Adineta steineri</name>
    <dbReference type="NCBI Taxonomy" id="433720"/>
    <lineage>
        <taxon>Eukaryota</taxon>
        <taxon>Metazoa</taxon>
        <taxon>Spiralia</taxon>
        <taxon>Gnathifera</taxon>
        <taxon>Rotifera</taxon>
        <taxon>Eurotatoria</taxon>
        <taxon>Bdelloidea</taxon>
        <taxon>Adinetida</taxon>
        <taxon>Adinetidae</taxon>
        <taxon>Adineta</taxon>
    </lineage>
</organism>
<evidence type="ECO:0000313" key="2">
    <source>
        <dbReference type="Proteomes" id="UP000663845"/>
    </source>
</evidence>
<dbReference type="Proteomes" id="UP000663845">
    <property type="component" value="Unassembled WGS sequence"/>
</dbReference>
<feature type="non-terminal residue" evidence="1">
    <location>
        <position position="11"/>
    </location>
</feature>
<dbReference type="EMBL" id="CAJNOG010003752">
    <property type="protein sequence ID" value="CAF1535346.1"/>
    <property type="molecule type" value="Genomic_DNA"/>
</dbReference>
<sequence length="11" mass="1442">MWSYIYAPPKW</sequence>
<gene>
    <name evidence="1" type="ORF">JYZ213_LOCUS45386</name>
</gene>
<proteinExistence type="predicted"/>
<comment type="caution">
    <text evidence="1">The sequence shown here is derived from an EMBL/GenBank/DDBJ whole genome shotgun (WGS) entry which is preliminary data.</text>
</comment>